<dbReference type="AlphaFoldDB" id="A0A232FMZ8"/>
<evidence type="ECO:0008006" key="4">
    <source>
        <dbReference type="Google" id="ProtNLM"/>
    </source>
</evidence>
<reference evidence="2 3" key="1">
    <citation type="journal article" date="2017" name="Curr. Biol.">
        <title>The Evolution of Venom by Co-option of Single-Copy Genes.</title>
        <authorList>
            <person name="Martinson E.O."/>
            <person name="Mrinalini"/>
            <person name="Kelkar Y.D."/>
            <person name="Chang C.H."/>
            <person name="Werren J.H."/>
        </authorList>
    </citation>
    <scope>NUCLEOTIDE SEQUENCE [LARGE SCALE GENOMIC DNA]</scope>
    <source>
        <strain evidence="2 3">Alberta</strain>
        <tissue evidence="2">Whole body</tissue>
    </source>
</reference>
<feature type="chain" id="PRO_5012692052" description="ZP domain-containing protein" evidence="1">
    <location>
        <begin position="21"/>
        <end position="185"/>
    </location>
</feature>
<comment type="caution">
    <text evidence="2">The sequence shown here is derived from an EMBL/GenBank/DDBJ whole genome shotgun (WGS) entry which is preliminary data.</text>
</comment>
<dbReference type="Proteomes" id="UP000215335">
    <property type="component" value="Unassembled WGS sequence"/>
</dbReference>
<evidence type="ECO:0000313" key="2">
    <source>
        <dbReference type="EMBL" id="OXU31838.1"/>
    </source>
</evidence>
<proteinExistence type="predicted"/>
<sequence>MEPAAVMLLLSCCLAAIAQAWPMDPLPRLHIKHPVIELSRIDEIIHDNKVRVENTMCVAIGHSKTTFRQRFNKIIFVYVTHSIFQSESVICGYENSSARSASTSQREDPEDYRASDLVIKIRPTETKEKGNWDNYEFSTPSTCQALLPVLRLKPAGRVLRRLFLTCERCSQSCGYGKWRTKLQHS</sequence>
<protein>
    <recommendedName>
        <fullName evidence="4">ZP domain-containing protein</fullName>
    </recommendedName>
</protein>
<accession>A0A232FMZ8</accession>
<organism evidence="2 3">
    <name type="scientific">Trichomalopsis sarcophagae</name>
    <dbReference type="NCBI Taxonomy" id="543379"/>
    <lineage>
        <taxon>Eukaryota</taxon>
        <taxon>Metazoa</taxon>
        <taxon>Ecdysozoa</taxon>
        <taxon>Arthropoda</taxon>
        <taxon>Hexapoda</taxon>
        <taxon>Insecta</taxon>
        <taxon>Pterygota</taxon>
        <taxon>Neoptera</taxon>
        <taxon>Endopterygota</taxon>
        <taxon>Hymenoptera</taxon>
        <taxon>Apocrita</taxon>
        <taxon>Proctotrupomorpha</taxon>
        <taxon>Chalcidoidea</taxon>
        <taxon>Pteromalidae</taxon>
        <taxon>Pteromalinae</taxon>
        <taxon>Trichomalopsis</taxon>
    </lineage>
</organism>
<keyword evidence="3" id="KW-1185">Reference proteome</keyword>
<name>A0A232FMZ8_9HYME</name>
<evidence type="ECO:0000313" key="3">
    <source>
        <dbReference type="Proteomes" id="UP000215335"/>
    </source>
</evidence>
<dbReference type="EMBL" id="NNAY01000025">
    <property type="protein sequence ID" value="OXU31838.1"/>
    <property type="molecule type" value="Genomic_DNA"/>
</dbReference>
<feature type="signal peptide" evidence="1">
    <location>
        <begin position="1"/>
        <end position="20"/>
    </location>
</feature>
<gene>
    <name evidence="2" type="ORF">TSAR_001816</name>
</gene>
<keyword evidence="1" id="KW-0732">Signal</keyword>
<evidence type="ECO:0000256" key="1">
    <source>
        <dbReference type="SAM" id="SignalP"/>
    </source>
</evidence>